<dbReference type="STRING" id="59463.ENSMLUP00000021106"/>
<keyword evidence="3" id="KW-0378">Hydrolase</keyword>
<dbReference type="EMBL" id="AAPE02057873">
    <property type="status" value="NOT_ANNOTATED_CDS"/>
    <property type="molecule type" value="Genomic_DNA"/>
</dbReference>
<dbReference type="GeneTree" id="ENSGT00940000161999"/>
<accession>G1QBM3</accession>
<evidence type="ECO:0000256" key="3">
    <source>
        <dbReference type="ARBA" id="ARBA00022801"/>
    </source>
</evidence>
<dbReference type="GO" id="GO:0005634">
    <property type="term" value="C:nucleus"/>
    <property type="evidence" value="ECO:0007669"/>
    <property type="project" value="TreeGrafter"/>
</dbReference>
<feature type="domain" description="CMP/dCMP-type deaminase" evidence="5">
    <location>
        <begin position="1"/>
        <end position="54"/>
    </location>
</feature>
<dbReference type="Proteomes" id="UP000001074">
    <property type="component" value="Unassembled WGS sequence"/>
</dbReference>
<dbReference type="PANTHER" id="PTHR13857">
    <property type="entry name" value="MRNA EDITING ENZYME"/>
    <property type="match status" value="1"/>
</dbReference>
<evidence type="ECO:0000313" key="7">
    <source>
        <dbReference type="Proteomes" id="UP000001074"/>
    </source>
</evidence>
<dbReference type="Pfam" id="PF18772">
    <property type="entry name" value="APOBEC2"/>
    <property type="match status" value="1"/>
</dbReference>
<organism evidence="6 7">
    <name type="scientific">Myotis lucifugus</name>
    <name type="common">Little brown bat</name>
    <dbReference type="NCBI Taxonomy" id="59463"/>
    <lineage>
        <taxon>Eukaryota</taxon>
        <taxon>Metazoa</taxon>
        <taxon>Chordata</taxon>
        <taxon>Craniata</taxon>
        <taxon>Vertebrata</taxon>
        <taxon>Euteleostomi</taxon>
        <taxon>Mammalia</taxon>
        <taxon>Eutheria</taxon>
        <taxon>Laurasiatheria</taxon>
        <taxon>Chiroptera</taxon>
        <taxon>Yangochiroptera</taxon>
        <taxon>Vespertilionidae</taxon>
        <taxon>Myotis</taxon>
    </lineage>
</organism>
<sequence>NLDEGKQYRLTWYISWSPCPDCALELVQFLPMNSHVSLRIFPARNGHEDGLGDLPDAGAKLAIMTRNELQHCWDTFLDNGQPFQPWTNLVEHTGSESQELKDILRVRFLPPASPSPSPSLPGPVSSSG</sequence>
<name>G1QBM3_MYOLU</name>
<dbReference type="Gene3D" id="3.40.140.10">
    <property type="entry name" value="Cytidine Deaminase, domain 2"/>
    <property type="match status" value="1"/>
</dbReference>
<reference evidence="6 7" key="1">
    <citation type="journal article" date="2011" name="Nature">
        <title>A high-resolution map of human evolutionary constraint using 29 mammals.</title>
        <authorList>
            <person name="Lindblad-Toh K."/>
            <person name="Garber M."/>
            <person name="Zuk O."/>
            <person name="Lin M.F."/>
            <person name="Parker B.J."/>
            <person name="Washietl S."/>
            <person name="Kheradpour P."/>
            <person name="Ernst J."/>
            <person name="Jordan G."/>
            <person name="Mauceli E."/>
            <person name="Ward L.D."/>
            <person name="Lowe C.B."/>
            <person name="Holloway A.K."/>
            <person name="Clamp M."/>
            <person name="Gnerre S."/>
            <person name="Alfoldi J."/>
            <person name="Beal K."/>
            <person name="Chang J."/>
            <person name="Clawson H."/>
            <person name="Cuff J."/>
            <person name="Di Palma F."/>
            <person name="Fitzgerald S."/>
            <person name="Flicek P."/>
            <person name="Guttman M."/>
            <person name="Hubisz M.J."/>
            <person name="Jaffe D.B."/>
            <person name="Jungreis I."/>
            <person name="Kent W.J."/>
            <person name="Kostka D."/>
            <person name="Lara M."/>
            <person name="Martins A.L."/>
            <person name="Massingham T."/>
            <person name="Moltke I."/>
            <person name="Raney B.J."/>
            <person name="Rasmussen M.D."/>
            <person name="Robinson J."/>
            <person name="Stark A."/>
            <person name="Vilella A.J."/>
            <person name="Wen J."/>
            <person name="Xie X."/>
            <person name="Zody M.C."/>
            <person name="Baldwin J."/>
            <person name="Bloom T."/>
            <person name="Chin C.W."/>
            <person name="Heiman D."/>
            <person name="Nicol R."/>
            <person name="Nusbaum C."/>
            <person name="Young S."/>
            <person name="Wilkinson J."/>
            <person name="Worley K.C."/>
            <person name="Kovar C.L."/>
            <person name="Muzny D.M."/>
            <person name="Gibbs R.A."/>
            <person name="Cree A."/>
            <person name="Dihn H.H."/>
            <person name="Fowler G."/>
            <person name="Jhangiani S."/>
            <person name="Joshi V."/>
            <person name="Lee S."/>
            <person name="Lewis L.R."/>
            <person name="Nazareth L.V."/>
            <person name="Okwuonu G."/>
            <person name="Santibanez J."/>
            <person name="Warren W.C."/>
            <person name="Mardis E.R."/>
            <person name="Weinstock G.M."/>
            <person name="Wilson R.K."/>
            <person name="Delehaunty K."/>
            <person name="Dooling D."/>
            <person name="Fronik C."/>
            <person name="Fulton L."/>
            <person name="Fulton B."/>
            <person name="Graves T."/>
            <person name="Minx P."/>
            <person name="Sodergren E."/>
            <person name="Birney E."/>
            <person name="Margulies E.H."/>
            <person name="Herrero J."/>
            <person name="Green E.D."/>
            <person name="Haussler D."/>
            <person name="Siepel A."/>
            <person name="Goldman N."/>
            <person name="Pollard K.S."/>
            <person name="Pedersen J.S."/>
            <person name="Lander E.S."/>
            <person name="Kellis M."/>
        </authorList>
    </citation>
    <scope>NUCLEOTIDE SEQUENCE [LARGE SCALE GENOMIC DNA]</scope>
</reference>
<proteinExistence type="predicted"/>
<dbReference type="Ensembl" id="ENSMLUT00000026332.1">
    <property type="protein sequence ID" value="ENSMLUP00000021106.1"/>
    <property type="gene ID" value="ENSMLUG00000022226.1"/>
</dbReference>
<evidence type="ECO:0000256" key="1">
    <source>
        <dbReference type="ARBA" id="ARBA00001947"/>
    </source>
</evidence>
<evidence type="ECO:0000256" key="4">
    <source>
        <dbReference type="ARBA" id="ARBA00022833"/>
    </source>
</evidence>
<dbReference type="PANTHER" id="PTHR13857:SF20">
    <property type="entry name" value="DNA DC-DU-EDITING ENZYME APOBEC-3G"/>
    <property type="match status" value="1"/>
</dbReference>
<evidence type="ECO:0000259" key="5">
    <source>
        <dbReference type="PROSITE" id="PS51747"/>
    </source>
</evidence>
<dbReference type="GO" id="GO:0000932">
    <property type="term" value="C:P-body"/>
    <property type="evidence" value="ECO:0007669"/>
    <property type="project" value="TreeGrafter"/>
</dbReference>
<dbReference type="InterPro" id="IPR002125">
    <property type="entry name" value="CMP_dCMP_dom"/>
</dbReference>
<dbReference type="GO" id="GO:0016554">
    <property type="term" value="P:cytidine to uridine editing"/>
    <property type="evidence" value="ECO:0007669"/>
    <property type="project" value="TreeGrafter"/>
</dbReference>
<dbReference type="GO" id="GO:0003723">
    <property type="term" value="F:RNA binding"/>
    <property type="evidence" value="ECO:0007669"/>
    <property type="project" value="TreeGrafter"/>
</dbReference>
<protein>
    <recommendedName>
        <fullName evidence="5">CMP/dCMP-type deaminase domain-containing protein</fullName>
    </recommendedName>
</protein>
<reference evidence="6" key="2">
    <citation type="submission" date="2025-08" db="UniProtKB">
        <authorList>
            <consortium name="Ensembl"/>
        </authorList>
    </citation>
    <scope>IDENTIFICATION</scope>
</reference>
<keyword evidence="7" id="KW-1185">Reference proteome</keyword>
<evidence type="ECO:0000256" key="2">
    <source>
        <dbReference type="ARBA" id="ARBA00022723"/>
    </source>
</evidence>
<keyword evidence="2" id="KW-0479">Metal-binding</keyword>
<comment type="cofactor">
    <cofactor evidence="1">
        <name>Zn(2+)</name>
        <dbReference type="ChEBI" id="CHEBI:29105"/>
    </cofactor>
</comment>
<dbReference type="GO" id="GO:0046872">
    <property type="term" value="F:metal ion binding"/>
    <property type="evidence" value="ECO:0007669"/>
    <property type="project" value="UniProtKB-KW"/>
</dbReference>
<dbReference type="GO" id="GO:0004126">
    <property type="term" value="F:cytidine deaminase activity"/>
    <property type="evidence" value="ECO:0007669"/>
    <property type="project" value="TreeGrafter"/>
</dbReference>
<evidence type="ECO:0000313" key="6">
    <source>
        <dbReference type="Ensembl" id="ENSMLUP00000021106.1"/>
    </source>
</evidence>
<keyword evidence="4" id="KW-0862">Zinc</keyword>
<dbReference type="InterPro" id="IPR050610">
    <property type="entry name" value="APOBEC_Cyt_Deaminase"/>
</dbReference>
<reference evidence="6" key="3">
    <citation type="submission" date="2025-09" db="UniProtKB">
        <authorList>
            <consortium name="Ensembl"/>
        </authorList>
    </citation>
    <scope>IDENTIFICATION</scope>
</reference>
<dbReference type="InParanoid" id="G1QBM3"/>
<dbReference type="HOGENOM" id="CLU_080056_1_0_1"/>
<dbReference type="AlphaFoldDB" id="G1QBM3"/>
<dbReference type="GO" id="GO:0045869">
    <property type="term" value="P:negative regulation of single stranded viral RNA replication via double stranded DNA intermediate"/>
    <property type="evidence" value="ECO:0007669"/>
    <property type="project" value="TreeGrafter"/>
</dbReference>
<dbReference type="GO" id="GO:0070383">
    <property type="term" value="P:DNA cytosine deamination"/>
    <property type="evidence" value="ECO:0007669"/>
    <property type="project" value="TreeGrafter"/>
</dbReference>
<dbReference type="GO" id="GO:0051607">
    <property type="term" value="P:defense response to virus"/>
    <property type="evidence" value="ECO:0007669"/>
    <property type="project" value="TreeGrafter"/>
</dbReference>
<dbReference type="PROSITE" id="PS51747">
    <property type="entry name" value="CYT_DCMP_DEAMINASES_2"/>
    <property type="match status" value="1"/>
</dbReference>